<sequence>MFRIATLLWIILLNSCSAPCSRSPMMHSNACNCSSLQTTTFLFWNALETRDLLGITPCLDTRRSANSRREAATNLALSNSLTSLHSLEVGFLLVFLDCFCAFLTKRMYERTLA</sequence>
<feature type="chain" id="PRO_5010126936" description="Secreted protein" evidence="1">
    <location>
        <begin position="23"/>
        <end position="113"/>
    </location>
</feature>
<dbReference type="Proteomes" id="UP000004995">
    <property type="component" value="Unassembled WGS sequence"/>
</dbReference>
<keyword evidence="3" id="KW-1185">Reference proteome</keyword>
<dbReference type="HOGENOM" id="CLU_135294_0_0_1"/>
<evidence type="ECO:0000313" key="2">
    <source>
        <dbReference type="EnsemblPlants" id="KQL02890"/>
    </source>
</evidence>
<dbReference type="OMA" id="LAFFAKW"/>
<name>K3YKC2_SETIT</name>
<dbReference type="EMBL" id="AGNK02004018">
    <property type="status" value="NOT_ANNOTATED_CDS"/>
    <property type="molecule type" value="Genomic_DNA"/>
</dbReference>
<reference evidence="2" key="2">
    <citation type="submission" date="2018-08" db="UniProtKB">
        <authorList>
            <consortium name="EnsemblPlants"/>
        </authorList>
    </citation>
    <scope>IDENTIFICATION</scope>
    <source>
        <strain evidence="2">Yugu1</strain>
    </source>
</reference>
<reference evidence="3" key="1">
    <citation type="journal article" date="2012" name="Nat. Biotechnol.">
        <title>Reference genome sequence of the model plant Setaria.</title>
        <authorList>
            <person name="Bennetzen J.L."/>
            <person name="Schmutz J."/>
            <person name="Wang H."/>
            <person name="Percifield R."/>
            <person name="Hawkins J."/>
            <person name="Pontaroli A.C."/>
            <person name="Estep M."/>
            <person name="Feng L."/>
            <person name="Vaughn J.N."/>
            <person name="Grimwood J."/>
            <person name="Jenkins J."/>
            <person name="Barry K."/>
            <person name="Lindquist E."/>
            <person name="Hellsten U."/>
            <person name="Deshpande S."/>
            <person name="Wang X."/>
            <person name="Wu X."/>
            <person name="Mitros T."/>
            <person name="Triplett J."/>
            <person name="Yang X."/>
            <person name="Ye C.Y."/>
            <person name="Mauro-Herrera M."/>
            <person name="Wang L."/>
            <person name="Li P."/>
            <person name="Sharma M."/>
            <person name="Sharma R."/>
            <person name="Ronald P.C."/>
            <person name="Panaud O."/>
            <person name="Kellogg E.A."/>
            <person name="Brutnell T.P."/>
            <person name="Doust A.N."/>
            <person name="Tuskan G.A."/>
            <person name="Rokhsar D."/>
            <person name="Devos K.M."/>
        </authorList>
    </citation>
    <scope>NUCLEOTIDE SEQUENCE [LARGE SCALE GENOMIC DNA]</scope>
    <source>
        <strain evidence="3">cv. Yugu1</strain>
    </source>
</reference>
<dbReference type="EnsemblPlants" id="KQL02890">
    <property type="protein sequence ID" value="KQL02890"/>
    <property type="gene ID" value="SETIT_014691mg"/>
</dbReference>
<keyword evidence="1" id="KW-0732">Signal</keyword>
<organism evidence="2 3">
    <name type="scientific">Setaria italica</name>
    <name type="common">Foxtail millet</name>
    <name type="synonym">Panicum italicum</name>
    <dbReference type="NCBI Taxonomy" id="4555"/>
    <lineage>
        <taxon>Eukaryota</taxon>
        <taxon>Viridiplantae</taxon>
        <taxon>Streptophyta</taxon>
        <taxon>Embryophyta</taxon>
        <taxon>Tracheophyta</taxon>
        <taxon>Spermatophyta</taxon>
        <taxon>Magnoliopsida</taxon>
        <taxon>Liliopsida</taxon>
        <taxon>Poales</taxon>
        <taxon>Poaceae</taxon>
        <taxon>PACMAD clade</taxon>
        <taxon>Panicoideae</taxon>
        <taxon>Panicodae</taxon>
        <taxon>Paniceae</taxon>
        <taxon>Cenchrinae</taxon>
        <taxon>Setaria</taxon>
    </lineage>
</organism>
<evidence type="ECO:0008006" key="4">
    <source>
        <dbReference type="Google" id="ProtNLM"/>
    </source>
</evidence>
<feature type="signal peptide" evidence="1">
    <location>
        <begin position="1"/>
        <end position="22"/>
    </location>
</feature>
<dbReference type="AlphaFoldDB" id="K3YKC2"/>
<dbReference type="eggNOG" id="ENOG502R3HT">
    <property type="taxonomic scope" value="Eukaryota"/>
</dbReference>
<accession>K3YKC2</accession>
<protein>
    <recommendedName>
        <fullName evidence="4">Secreted protein</fullName>
    </recommendedName>
</protein>
<proteinExistence type="predicted"/>
<evidence type="ECO:0000256" key="1">
    <source>
        <dbReference type="SAM" id="SignalP"/>
    </source>
</evidence>
<evidence type="ECO:0000313" key="3">
    <source>
        <dbReference type="Proteomes" id="UP000004995"/>
    </source>
</evidence>
<dbReference type="Gramene" id="KQL02890">
    <property type="protein sequence ID" value="KQL02890"/>
    <property type="gene ID" value="SETIT_014691mg"/>
</dbReference>
<dbReference type="InParanoid" id="K3YKC2"/>